<dbReference type="HOGENOM" id="CLU_003850_0_1_6"/>
<dbReference type="Proteomes" id="UP000006690">
    <property type="component" value="Chromosome"/>
</dbReference>
<reference evidence="2" key="1">
    <citation type="journal article" date="2012" name="Appl. Microbiol. Biotechnol.">
        <title>The complete genome sequence of Pantoea ananatis AJ13355, an organism with great biotechnological potential.</title>
        <authorList>
            <person name="Hara Y."/>
            <person name="Kadotani N."/>
            <person name="Izui H."/>
            <person name="Katashkina J.I."/>
            <person name="Kuvaeva T.M."/>
            <person name="Andreeva I.G."/>
            <person name="Golubeva L.I."/>
            <person name="Malko D.B."/>
            <person name="Makeev V.J."/>
            <person name="Mashko S.V."/>
            <person name="Kozlov Y.I."/>
        </authorList>
    </citation>
    <scope>NUCLEOTIDE SEQUENCE [LARGE SCALE GENOMIC DNA]</scope>
    <source>
        <strain evidence="2">AJ13355</strain>
    </source>
</reference>
<dbReference type="KEGG" id="paj:PAJ_0394"/>
<gene>
    <name evidence="1" type="ordered locus">PAJ_0394</name>
</gene>
<dbReference type="EMBL" id="AP012032">
    <property type="protein sequence ID" value="BAK10474.1"/>
    <property type="molecule type" value="Genomic_DNA"/>
</dbReference>
<dbReference type="AlphaFoldDB" id="A0A0H3KTX9"/>
<accession>A0A0H3KTX9</accession>
<sequence length="163" mass="15947">MNTWGYHKSNASIGDAPLMFGVKVLLTTIKGMAANVAIGVGVNTGVQLAGKDPFSYVDAIMAGVTAAATTGKGIIASTPINIGGAAIGSGIKGENPVNSMAGAGAGTVVGGVGGEIIKGVGSKLGKDAVSDLTGAVLGGYIGEKTGNAVKDELDKKDKTDAKK</sequence>
<evidence type="ECO:0000313" key="1">
    <source>
        <dbReference type="EMBL" id="BAK10474.1"/>
    </source>
</evidence>
<protein>
    <submittedName>
        <fullName evidence="1">Adhesin/hemagglutinin</fullName>
    </submittedName>
</protein>
<proteinExistence type="predicted"/>
<name>A0A0H3KTX9_PANAA</name>
<dbReference type="RefSeq" id="WP_014593123.1">
    <property type="nucleotide sequence ID" value="NC_017531.2"/>
</dbReference>
<organism evidence="1 2">
    <name type="scientific">Pantoea ananatis (strain AJ13355)</name>
    <dbReference type="NCBI Taxonomy" id="932677"/>
    <lineage>
        <taxon>Bacteria</taxon>
        <taxon>Pseudomonadati</taxon>
        <taxon>Pseudomonadota</taxon>
        <taxon>Gammaproteobacteria</taxon>
        <taxon>Enterobacterales</taxon>
        <taxon>Erwiniaceae</taxon>
        <taxon>Pantoea</taxon>
    </lineage>
</organism>
<evidence type="ECO:0000313" key="2">
    <source>
        <dbReference type="Proteomes" id="UP000006690"/>
    </source>
</evidence>
<dbReference type="eggNOG" id="ENOG5030K6T">
    <property type="taxonomic scope" value="Bacteria"/>
</dbReference>